<evidence type="ECO:0000313" key="2">
    <source>
        <dbReference type="EMBL" id="CAM00493.1"/>
    </source>
</evidence>
<feature type="signal peptide" evidence="1">
    <location>
        <begin position="1"/>
        <end position="30"/>
    </location>
</feature>
<dbReference type="Proteomes" id="UP000006728">
    <property type="component" value="Chromosome"/>
</dbReference>
<sequence length="123" mass="12697">MTTERRTMATARALLTALAAVLLFSGCGSAGPGPAGGVVATEVEVSGGQVHAPSQRVEARVGQRVRLTVRGDAADELHVHGYDKAARLTPGAPATVEFTADIPGVFEIELHESGLALPSLEVR</sequence>
<keyword evidence="3" id="KW-1185">Reference proteome</keyword>
<dbReference type="KEGG" id="sen:SACE_1165"/>
<keyword evidence="1" id="KW-0732">Signal</keyword>
<dbReference type="HOGENOM" id="CLU_126512_0_0_11"/>
<protein>
    <recommendedName>
        <fullName evidence="4">EfeO-type cupredoxin-like domain-containing protein</fullName>
    </recommendedName>
</protein>
<dbReference type="SUPFAM" id="SSF49503">
    <property type="entry name" value="Cupredoxins"/>
    <property type="match status" value="1"/>
</dbReference>
<accession>A4F8W8</accession>
<proteinExistence type="predicted"/>
<dbReference type="PROSITE" id="PS51257">
    <property type="entry name" value="PROKAR_LIPOPROTEIN"/>
    <property type="match status" value="1"/>
</dbReference>
<dbReference type="STRING" id="405948.SACE_1165"/>
<feature type="chain" id="PRO_5038725344" description="EfeO-type cupredoxin-like domain-containing protein" evidence="1">
    <location>
        <begin position="31"/>
        <end position="123"/>
    </location>
</feature>
<dbReference type="AlphaFoldDB" id="A4F8W8"/>
<dbReference type="eggNOG" id="COG1622">
    <property type="taxonomic scope" value="Bacteria"/>
</dbReference>
<evidence type="ECO:0000313" key="3">
    <source>
        <dbReference type="Proteomes" id="UP000006728"/>
    </source>
</evidence>
<dbReference type="InterPro" id="IPR008972">
    <property type="entry name" value="Cupredoxin"/>
</dbReference>
<reference evidence="2 3" key="1">
    <citation type="journal article" date="2007" name="Nat. Biotechnol.">
        <title>Complete genome sequence of the erythromycin-producing bacterium Saccharopolyspora erythraea NRRL23338.</title>
        <authorList>
            <person name="Oliynyk M."/>
            <person name="Samborskyy M."/>
            <person name="Lester J.B."/>
            <person name="Mironenko T."/>
            <person name="Scott N."/>
            <person name="Dickens S."/>
            <person name="Haydock S.F."/>
            <person name="Leadlay P.F."/>
        </authorList>
    </citation>
    <scope>NUCLEOTIDE SEQUENCE [LARGE SCALE GENOMIC DNA]</scope>
    <source>
        <strain evidence="3">ATCC 11635 / DSM 40517 / JCM 4748 / NBRC 13426 / NCIMB 8594 / NRRL 2338</strain>
    </source>
</reference>
<evidence type="ECO:0008006" key="4">
    <source>
        <dbReference type="Google" id="ProtNLM"/>
    </source>
</evidence>
<organism evidence="2 3">
    <name type="scientific">Saccharopolyspora erythraea (strain ATCC 11635 / DSM 40517 / JCM 4748 / NBRC 13426 / NCIMB 8594 / NRRL 2338)</name>
    <dbReference type="NCBI Taxonomy" id="405948"/>
    <lineage>
        <taxon>Bacteria</taxon>
        <taxon>Bacillati</taxon>
        <taxon>Actinomycetota</taxon>
        <taxon>Actinomycetes</taxon>
        <taxon>Pseudonocardiales</taxon>
        <taxon>Pseudonocardiaceae</taxon>
        <taxon>Saccharopolyspora</taxon>
    </lineage>
</organism>
<dbReference type="EMBL" id="AM420293">
    <property type="protein sequence ID" value="CAM00493.1"/>
    <property type="molecule type" value="Genomic_DNA"/>
</dbReference>
<name>A4F8W8_SACEN</name>
<evidence type="ECO:0000256" key="1">
    <source>
        <dbReference type="SAM" id="SignalP"/>
    </source>
</evidence>
<gene>
    <name evidence="2" type="ordered locus">SACE_1165</name>
</gene>
<dbReference type="Gene3D" id="2.60.40.420">
    <property type="entry name" value="Cupredoxins - blue copper proteins"/>
    <property type="match status" value="1"/>
</dbReference>